<dbReference type="SUPFAM" id="SSF50729">
    <property type="entry name" value="PH domain-like"/>
    <property type="match status" value="2"/>
</dbReference>
<dbReference type="GO" id="GO:0045742">
    <property type="term" value="P:positive regulation of epidermal growth factor receptor signaling pathway"/>
    <property type="evidence" value="ECO:0007669"/>
    <property type="project" value="TreeGrafter"/>
</dbReference>
<feature type="region of interest" description="Disordered" evidence="8">
    <location>
        <begin position="584"/>
        <end position="614"/>
    </location>
</feature>
<dbReference type="Gene3D" id="2.30.29.30">
    <property type="entry name" value="Pleckstrin-homology domain (PH domain)/Phosphotyrosine-binding domain (PTB)"/>
    <property type="match status" value="2"/>
</dbReference>
<accession>A0A8C4ZKY8</accession>
<evidence type="ECO:0000259" key="9">
    <source>
        <dbReference type="PROSITE" id="PS50003"/>
    </source>
</evidence>
<dbReference type="GO" id="GO:0042169">
    <property type="term" value="F:SH2 domain binding"/>
    <property type="evidence" value="ECO:0007669"/>
    <property type="project" value="TreeGrafter"/>
</dbReference>
<dbReference type="SMART" id="SM00233">
    <property type="entry name" value="PH"/>
    <property type="match status" value="2"/>
</dbReference>
<dbReference type="Ensembl" id="ENSGMOT00000017279.2">
    <property type="protein sequence ID" value="ENSGMOP00000016859.2"/>
    <property type="gene ID" value="ENSGMOG00000015689.2"/>
</dbReference>
<protein>
    <recommendedName>
        <fullName evidence="6">Actin filament-associated protein 1-like 2</fullName>
    </recommendedName>
</protein>
<reference evidence="10" key="1">
    <citation type="submission" date="2025-08" db="UniProtKB">
        <authorList>
            <consortium name="Ensembl"/>
        </authorList>
    </citation>
    <scope>IDENTIFICATION</scope>
</reference>
<feature type="region of interest" description="Disordered" evidence="8">
    <location>
        <begin position="1"/>
        <end position="21"/>
    </location>
</feature>
<dbReference type="Pfam" id="PF00169">
    <property type="entry name" value="PH"/>
    <property type="match status" value="2"/>
</dbReference>
<keyword evidence="11" id="KW-1185">Reference proteome</keyword>
<dbReference type="GO" id="GO:0032675">
    <property type="term" value="P:regulation of interleukin-6 production"/>
    <property type="evidence" value="ECO:0007669"/>
    <property type="project" value="TreeGrafter"/>
</dbReference>
<evidence type="ECO:0000256" key="6">
    <source>
        <dbReference type="ARBA" id="ARBA00072612"/>
    </source>
</evidence>
<keyword evidence="2" id="KW-0963">Cytoplasm</keyword>
<dbReference type="GO" id="GO:0045893">
    <property type="term" value="P:positive regulation of DNA-templated transcription"/>
    <property type="evidence" value="ECO:0007669"/>
    <property type="project" value="TreeGrafter"/>
</dbReference>
<comment type="subcellular location">
    <subcellularLocation>
        <location evidence="1">Cytoplasm</location>
    </subcellularLocation>
</comment>
<dbReference type="FunFam" id="2.30.29.30:FF:000171">
    <property type="entry name" value="Actin filament-associated protein 1-like 2 isoform 1"/>
    <property type="match status" value="1"/>
</dbReference>
<proteinExistence type="predicted"/>
<dbReference type="PANTHER" id="PTHR14338">
    <property type="entry name" value="ACTIN FILAMENT-ASSOCIATED PROTEIN 1 FAMILY MEMBER"/>
    <property type="match status" value="1"/>
</dbReference>
<evidence type="ECO:0000256" key="3">
    <source>
        <dbReference type="ARBA" id="ARBA00022737"/>
    </source>
</evidence>
<name>A0A8C4ZKY8_GADMO</name>
<dbReference type="AlphaFoldDB" id="A0A8C4ZKY8"/>
<organism evidence="10 11">
    <name type="scientific">Gadus morhua</name>
    <name type="common">Atlantic cod</name>
    <dbReference type="NCBI Taxonomy" id="8049"/>
    <lineage>
        <taxon>Eukaryota</taxon>
        <taxon>Metazoa</taxon>
        <taxon>Chordata</taxon>
        <taxon>Craniata</taxon>
        <taxon>Vertebrata</taxon>
        <taxon>Euteleostomi</taxon>
        <taxon>Actinopterygii</taxon>
        <taxon>Neopterygii</taxon>
        <taxon>Teleostei</taxon>
        <taxon>Neoteleostei</taxon>
        <taxon>Acanthomorphata</taxon>
        <taxon>Zeiogadaria</taxon>
        <taxon>Gadariae</taxon>
        <taxon>Gadiformes</taxon>
        <taxon>Gadoidei</taxon>
        <taxon>Gadidae</taxon>
        <taxon>Gadus</taxon>
    </lineage>
</organism>
<evidence type="ECO:0000313" key="10">
    <source>
        <dbReference type="Ensembl" id="ENSGMOP00000016859.2"/>
    </source>
</evidence>
<dbReference type="GO" id="GO:0017124">
    <property type="term" value="F:SH3 domain binding"/>
    <property type="evidence" value="ECO:0007669"/>
    <property type="project" value="TreeGrafter"/>
</dbReference>
<dbReference type="Proteomes" id="UP000694546">
    <property type="component" value="Chromosome 18"/>
</dbReference>
<dbReference type="GO" id="GO:0005829">
    <property type="term" value="C:cytosol"/>
    <property type="evidence" value="ECO:0007669"/>
    <property type="project" value="TreeGrafter"/>
</dbReference>
<dbReference type="PANTHER" id="PTHR14338:SF4">
    <property type="entry name" value="ACTIN FILAMENT-ASSOCIATED PROTEIN 1-LIKE 2"/>
    <property type="match status" value="1"/>
</dbReference>
<comment type="function">
    <text evidence="5">May play a role in a signaling cascade by enhancing the kinase activity of SRC. Contributes to SRC-regulated transcription activation.</text>
</comment>
<dbReference type="GO" id="GO:0007346">
    <property type="term" value="P:regulation of mitotic cell cycle"/>
    <property type="evidence" value="ECO:0007669"/>
    <property type="project" value="TreeGrafter"/>
</dbReference>
<feature type="domain" description="PH" evidence="9">
    <location>
        <begin position="105"/>
        <end position="201"/>
    </location>
</feature>
<evidence type="ECO:0000256" key="2">
    <source>
        <dbReference type="ARBA" id="ARBA00022490"/>
    </source>
</evidence>
<dbReference type="PROSITE" id="PS50003">
    <property type="entry name" value="PH_DOMAIN"/>
    <property type="match status" value="2"/>
</dbReference>
<dbReference type="InterPro" id="IPR001849">
    <property type="entry name" value="PH_domain"/>
</dbReference>
<gene>
    <name evidence="10" type="primary">AFAP1L2</name>
    <name evidence="10" type="synonym">afap1l2</name>
</gene>
<dbReference type="InterPro" id="IPR011993">
    <property type="entry name" value="PH-like_dom_sf"/>
</dbReference>
<feature type="domain" description="PH" evidence="9">
    <location>
        <begin position="282"/>
        <end position="376"/>
    </location>
</feature>
<dbReference type="GO" id="GO:0006954">
    <property type="term" value="P:inflammatory response"/>
    <property type="evidence" value="ECO:0007669"/>
    <property type="project" value="TreeGrafter"/>
</dbReference>
<reference evidence="10" key="2">
    <citation type="submission" date="2025-09" db="UniProtKB">
        <authorList>
            <consortium name="Ensembl"/>
        </authorList>
    </citation>
    <scope>IDENTIFICATION</scope>
</reference>
<keyword evidence="4 7" id="KW-0175">Coiled coil</keyword>
<feature type="compositionally biased region" description="Basic and acidic residues" evidence="8">
    <location>
        <begin position="242"/>
        <end position="254"/>
    </location>
</feature>
<dbReference type="CDD" id="cd13307">
    <property type="entry name" value="PH2_AFAP"/>
    <property type="match status" value="1"/>
</dbReference>
<feature type="coiled-coil region" evidence="7">
    <location>
        <begin position="486"/>
        <end position="572"/>
    </location>
</feature>
<sequence length="614" mass="68322">MANGKAGKPVSAPQKGLPLLPRPGLIGREPFPLPPAPLPLNLDWGEGYYEEAQPYEETINDEGDALSSSYESYDEEEAVVRGNAPCPSAQHQWPSAEASIELVRDARICAFLWRKKWLGQWAKQLCVIKDCRLQCYKSSKEQTPLLDVSLLGCSVVYKEKQVKRKEHSLKIVPLGGEAIVLALQSKEQTEQWLKVIQEISPRQTENCETQHTSSDTSRLICTKGEMSERHSVASESGSSTDSHAETPDPKDGKLTKYGAGLKFNLMNIGKKKTSLLDSPEKCVDTSGYLNVLVNSQWRSRWCLIRDGQLWFYSDKGKGKVSQPAVALGGCSVVPLPSPEHLYTFRIELDGTELATLEAKTSADMGQWLGFLLCQTGTRMEPEDLTYDYVNSERISTIINAAKSSMSLMQRRFSEPNAYIDSGDLGPQLSDDLYDDVASIGAEPEVQSSTFICIYFIYTSMYIPRSFKPFLCVFEGGPGAVEVKLGKNRTEADVRLYSEERDRLEKQREEVRSSLASFKKERREAREELNACQGDPGRKASLEAVLKQKDEACREAEHRRVEVELRLMEVRESLRKVEAGPFTLGTTLDSSHQEQHTVSGSTAPASHSKGSVVSG</sequence>
<evidence type="ECO:0000256" key="7">
    <source>
        <dbReference type="SAM" id="Coils"/>
    </source>
</evidence>
<evidence type="ECO:0000256" key="1">
    <source>
        <dbReference type="ARBA" id="ARBA00004496"/>
    </source>
</evidence>
<feature type="region of interest" description="Disordered" evidence="8">
    <location>
        <begin position="230"/>
        <end position="255"/>
    </location>
</feature>
<keyword evidence="3" id="KW-0677">Repeat</keyword>
<dbReference type="GeneTree" id="ENSGT00950000183067"/>
<dbReference type="GO" id="GO:0032757">
    <property type="term" value="P:positive regulation of interleukin-8 production"/>
    <property type="evidence" value="ECO:0007669"/>
    <property type="project" value="TreeGrafter"/>
</dbReference>
<dbReference type="FunFam" id="2.30.29.30:FF:000020">
    <property type="entry name" value="Actin filament-associated protein 1-like 2 isoform 1"/>
    <property type="match status" value="1"/>
</dbReference>
<evidence type="ECO:0000256" key="5">
    <source>
        <dbReference type="ARBA" id="ARBA00059761"/>
    </source>
</evidence>
<dbReference type="InterPro" id="IPR030113">
    <property type="entry name" value="AFAP"/>
</dbReference>
<evidence type="ECO:0000256" key="8">
    <source>
        <dbReference type="SAM" id="MobiDB-lite"/>
    </source>
</evidence>
<evidence type="ECO:0000256" key="4">
    <source>
        <dbReference type="ARBA" id="ARBA00023054"/>
    </source>
</evidence>
<dbReference type="CDD" id="cd13306">
    <property type="entry name" value="PH1_AFAP"/>
    <property type="match status" value="1"/>
</dbReference>
<evidence type="ECO:0000313" key="11">
    <source>
        <dbReference type="Proteomes" id="UP000694546"/>
    </source>
</evidence>